<dbReference type="CDD" id="cd07570">
    <property type="entry name" value="GAT_Gln-NAD-synth"/>
    <property type="match status" value="1"/>
</dbReference>
<dbReference type="FunFam" id="3.40.50.620:FF:000155">
    <property type="entry name" value="Glutamine-dependent NAD(+) synthetase"/>
    <property type="match status" value="1"/>
</dbReference>
<dbReference type="SUPFAM" id="SSF52402">
    <property type="entry name" value="Adenine nucleotide alpha hydrolases-like"/>
    <property type="match status" value="1"/>
</dbReference>
<comment type="function">
    <text evidence="7">Catalyzes the ATP-dependent amidation of deamido-NAD to form NAD. Uses L-glutamine as a nitrogen source.</text>
</comment>
<dbReference type="GO" id="GO:0004359">
    <property type="term" value="F:glutaminase activity"/>
    <property type="evidence" value="ECO:0007669"/>
    <property type="project" value="InterPro"/>
</dbReference>
<dbReference type="EMBL" id="VXRG01000089">
    <property type="protein sequence ID" value="MXY93849.1"/>
    <property type="molecule type" value="Genomic_DNA"/>
</dbReference>
<comment type="similarity">
    <text evidence="9">Belongs to the NAD synthetase family.</text>
</comment>
<feature type="binding site" evidence="7">
    <location>
        <position position="498"/>
    </location>
    <ligand>
        <name>deamido-NAD(+)</name>
        <dbReference type="ChEBI" id="CHEBI:58437"/>
        <note>ligand shared between two neighboring subunits</note>
    </ligand>
</feature>
<feature type="active site" description="For glutaminase activity" evidence="7">
    <location>
        <position position="123"/>
    </location>
</feature>
<dbReference type="InterPro" id="IPR014445">
    <property type="entry name" value="Gln-dep_NAD_synthase"/>
</dbReference>
<keyword evidence="4 7" id="KW-0547">Nucleotide-binding</keyword>
<keyword evidence="5 7" id="KW-0067">ATP-binding</keyword>
<feature type="binding site" evidence="7">
    <location>
        <position position="236"/>
    </location>
    <ligand>
        <name>L-glutamine</name>
        <dbReference type="ChEBI" id="CHEBI:58359"/>
    </ligand>
</feature>
<dbReference type="Gene3D" id="1.10.10.1140">
    <property type="entry name" value="Glutamine-dependent NAD+ synthetase, C-terminal domain"/>
    <property type="match status" value="1"/>
</dbReference>
<dbReference type="AlphaFoldDB" id="A0A6B0YV33"/>
<feature type="binding site" evidence="7">
    <location>
        <position position="522"/>
    </location>
    <ligand>
        <name>ATP</name>
        <dbReference type="ChEBI" id="CHEBI:30616"/>
    </ligand>
</feature>
<proteinExistence type="inferred from homology"/>
<comment type="pathway">
    <text evidence="1 7 8">Cofactor biosynthesis; NAD(+) biosynthesis; NAD(+) from deamido-NAD(+) (L-Gln route): step 1/1.</text>
</comment>
<comment type="similarity">
    <text evidence="2 7 8">In the C-terminal section; belongs to the NAD synthetase family.</text>
</comment>
<reference evidence="12" key="1">
    <citation type="submission" date="2019-09" db="EMBL/GenBank/DDBJ databases">
        <title>Characterisation of the sponge microbiome using genome-centric metagenomics.</title>
        <authorList>
            <person name="Engelberts J.P."/>
            <person name="Robbins S.J."/>
            <person name="De Goeij J.M."/>
            <person name="Aranda M."/>
            <person name="Bell S.C."/>
            <person name="Webster N.S."/>
        </authorList>
    </citation>
    <scope>NUCLEOTIDE SEQUENCE</scope>
    <source>
        <strain evidence="12">SB0664_bin_27</strain>
    </source>
</reference>
<dbReference type="CDD" id="cd00553">
    <property type="entry name" value="NAD_synthase"/>
    <property type="match status" value="1"/>
</dbReference>
<dbReference type="Pfam" id="PF00795">
    <property type="entry name" value="CN_hydrolase"/>
    <property type="match status" value="1"/>
</dbReference>
<dbReference type="EC" id="6.3.5.1" evidence="7 8"/>
<dbReference type="PIRSF" id="PIRSF006630">
    <property type="entry name" value="NADS_GAT"/>
    <property type="match status" value="1"/>
</dbReference>
<dbReference type="InterPro" id="IPR022310">
    <property type="entry name" value="NAD/GMP_synthase"/>
</dbReference>
<evidence type="ECO:0000256" key="7">
    <source>
        <dbReference type="HAMAP-Rule" id="MF_02090"/>
    </source>
</evidence>
<evidence type="ECO:0000256" key="10">
    <source>
        <dbReference type="SAM" id="MobiDB-lite"/>
    </source>
</evidence>
<dbReference type="PANTHER" id="PTHR23090">
    <property type="entry name" value="NH 3 /GLUTAMINE-DEPENDENT NAD + SYNTHETASE"/>
    <property type="match status" value="1"/>
</dbReference>
<dbReference type="FunFam" id="1.10.10.1140:FF:000001">
    <property type="entry name" value="Glutamine-dependent NAD(+) synthetase"/>
    <property type="match status" value="1"/>
</dbReference>
<feature type="domain" description="CN hydrolase" evidence="11">
    <location>
        <begin position="14"/>
        <end position="303"/>
    </location>
</feature>
<dbReference type="Pfam" id="PF02540">
    <property type="entry name" value="NAD_synthase"/>
    <property type="match status" value="1"/>
</dbReference>
<dbReference type="InterPro" id="IPR036526">
    <property type="entry name" value="C-N_Hydrolase_sf"/>
</dbReference>
<evidence type="ECO:0000256" key="3">
    <source>
        <dbReference type="ARBA" id="ARBA00022598"/>
    </source>
</evidence>
<comment type="caution">
    <text evidence="12">The sequence shown here is derived from an EMBL/GenBank/DDBJ whole genome shotgun (WGS) entry which is preliminary data.</text>
</comment>
<name>A0A6B0YV33_9CHLR</name>
<feature type="binding site" evidence="7">
    <location>
        <position position="230"/>
    </location>
    <ligand>
        <name>L-glutamine</name>
        <dbReference type="ChEBI" id="CHEBI:58359"/>
    </ligand>
</feature>
<dbReference type="NCBIfam" id="NF002730">
    <property type="entry name" value="PRK02628.1"/>
    <property type="match status" value="1"/>
</dbReference>
<accession>A0A6B0YV33</accession>
<sequence>MADNFNSFYSHGFVRVAVCVPNVRVADPEFNTAHTTGLATRASDAGAAVALFPELGISSYAIDDLLQQEALLEAVQSGIQQIVEASRHLTPVILVGAPLRFEDRLFNCAVVIYRGQVLGIVPKTYLPSYREFYETRQFSAARHAIGREVQFLGGAVPFGNDLLFRAVSRGMEDAAESRDGQPDSIQGQVGGDDSRFVLHVEICEDVWTPIPPSSYAALAGASILANLSASNITIGKSLYRKDLCASQSGKCIAAYLYSAAGPGESTTDLAWDGHALIYEDGELLAESERFADGEQIIIADIDTERLAQSRMRQTSFNDAAALHRPQLEAVRTVRFDFQTPRLVTNESGREANVGLQGINRLQRKIERFPFVPSDAVRRDEQAYEAYNIQVHGLVQRLRATGIKKVVVGISGGLDSTQALIVAARTMDRLKLPRSNVLAYTMPGFATSSNTRSNAHRLMDAFGVSGHEIDIRPSSMQMFRDIGHPFAEEDPDYDITFENVQAGERTSHLFRLANYNDALVLGTGDLSELALGWATYGVGDQMSHYNVNASVPKTLIQHLIRWVIATSQFDDAASAVLQSVLDTEISPELVPGDGSASGPSQSTEAKIGPYELQDFFLYYISRYGFRPSKVAFLALQAWGDRSHGMWPEFLPDHKRNQYDLSEIRKWLELFLFRFFQISQFKRTAVPNGPKVGSGGSLSPRGDWRAPSDSSAAAWLAELNKNVPD</sequence>
<dbReference type="Gene3D" id="3.40.50.620">
    <property type="entry name" value="HUPs"/>
    <property type="match status" value="1"/>
</dbReference>
<dbReference type="PROSITE" id="PS50263">
    <property type="entry name" value="CN_HYDROLASE"/>
    <property type="match status" value="1"/>
</dbReference>
<dbReference type="InterPro" id="IPR003010">
    <property type="entry name" value="C-N_Hydrolase"/>
</dbReference>
<dbReference type="UniPathway" id="UPA00253">
    <property type="reaction ID" value="UER00334"/>
</dbReference>
<feature type="binding site" evidence="7">
    <location>
        <position position="527"/>
    </location>
    <ligand>
        <name>deamido-NAD(+)</name>
        <dbReference type="ChEBI" id="CHEBI:58437"/>
        <note>ligand shared between two neighboring subunits</note>
    </ligand>
</feature>
<evidence type="ECO:0000256" key="8">
    <source>
        <dbReference type="PIRNR" id="PIRNR006630"/>
    </source>
</evidence>
<protein>
    <recommendedName>
        <fullName evidence="7 8">Glutamine-dependent NAD(+) synthetase</fullName>
        <ecNumber evidence="7 8">6.3.5.1</ecNumber>
    </recommendedName>
    <alternativeName>
        <fullName evidence="7 8">NAD(+) synthase [glutamine-hydrolyzing]</fullName>
    </alternativeName>
</protein>
<feature type="binding site" evidence="7">
    <location>
        <begin position="408"/>
        <end position="415"/>
    </location>
    <ligand>
        <name>ATP</name>
        <dbReference type="ChEBI" id="CHEBI:30616"/>
    </ligand>
</feature>
<dbReference type="HAMAP" id="MF_02090">
    <property type="entry name" value="NadE_glutamine_dep"/>
    <property type="match status" value="1"/>
</dbReference>
<evidence type="ECO:0000256" key="5">
    <source>
        <dbReference type="ARBA" id="ARBA00022840"/>
    </source>
</evidence>
<gene>
    <name evidence="7" type="primary">nadE</name>
    <name evidence="12" type="ORF">F4Y42_10420</name>
</gene>
<comment type="catalytic activity">
    <reaction evidence="7 8">
        <text>deamido-NAD(+) + L-glutamine + ATP + H2O = L-glutamate + AMP + diphosphate + NAD(+) + H(+)</text>
        <dbReference type="Rhea" id="RHEA:24384"/>
        <dbReference type="ChEBI" id="CHEBI:15377"/>
        <dbReference type="ChEBI" id="CHEBI:15378"/>
        <dbReference type="ChEBI" id="CHEBI:29985"/>
        <dbReference type="ChEBI" id="CHEBI:30616"/>
        <dbReference type="ChEBI" id="CHEBI:33019"/>
        <dbReference type="ChEBI" id="CHEBI:57540"/>
        <dbReference type="ChEBI" id="CHEBI:58359"/>
        <dbReference type="ChEBI" id="CHEBI:58437"/>
        <dbReference type="ChEBI" id="CHEBI:456215"/>
        <dbReference type="EC" id="6.3.5.1"/>
    </reaction>
</comment>
<dbReference type="GO" id="GO:0005737">
    <property type="term" value="C:cytoplasm"/>
    <property type="evidence" value="ECO:0007669"/>
    <property type="project" value="InterPro"/>
</dbReference>
<evidence type="ECO:0000313" key="12">
    <source>
        <dbReference type="EMBL" id="MXY93849.1"/>
    </source>
</evidence>
<dbReference type="GO" id="GO:0008795">
    <property type="term" value="F:NAD+ synthase activity"/>
    <property type="evidence" value="ECO:0007669"/>
    <property type="project" value="UniProtKB-UniRule"/>
</dbReference>
<evidence type="ECO:0000256" key="6">
    <source>
        <dbReference type="ARBA" id="ARBA00023027"/>
    </source>
</evidence>
<feature type="region of interest" description="Disordered" evidence="10">
    <location>
        <begin position="687"/>
        <end position="707"/>
    </location>
</feature>
<dbReference type="Gene3D" id="3.60.110.10">
    <property type="entry name" value="Carbon-nitrogen hydrolase"/>
    <property type="match status" value="1"/>
</dbReference>
<dbReference type="InterPro" id="IPR014729">
    <property type="entry name" value="Rossmann-like_a/b/a_fold"/>
</dbReference>
<dbReference type="NCBIfam" id="TIGR00552">
    <property type="entry name" value="nadE"/>
    <property type="match status" value="1"/>
</dbReference>
<feature type="binding site" evidence="7">
    <location>
        <position position="129"/>
    </location>
    <ligand>
        <name>L-glutamine</name>
        <dbReference type="ChEBI" id="CHEBI:58359"/>
    </ligand>
</feature>
<dbReference type="GO" id="GO:0009435">
    <property type="term" value="P:NAD+ biosynthetic process"/>
    <property type="evidence" value="ECO:0007669"/>
    <property type="project" value="UniProtKB-UniRule"/>
</dbReference>
<dbReference type="PANTHER" id="PTHR23090:SF9">
    <property type="entry name" value="GLUTAMINE-DEPENDENT NAD(+) SYNTHETASE"/>
    <property type="match status" value="1"/>
</dbReference>
<evidence type="ECO:0000256" key="4">
    <source>
        <dbReference type="ARBA" id="ARBA00022741"/>
    </source>
</evidence>
<organism evidence="12">
    <name type="scientific">Caldilineaceae bacterium SB0664_bin_27</name>
    <dbReference type="NCBI Taxonomy" id="2605260"/>
    <lineage>
        <taxon>Bacteria</taxon>
        <taxon>Bacillati</taxon>
        <taxon>Chloroflexota</taxon>
        <taxon>Caldilineae</taxon>
        <taxon>Caldilineales</taxon>
        <taxon>Caldilineaceae</taxon>
    </lineage>
</organism>
<feature type="active site" description="Nucleophile; for glutaminase activity" evidence="7">
    <location>
        <position position="203"/>
    </location>
</feature>
<feature type="binding site" evidence="7">
    <location>
        <begin position="532"/>
        <end position="535"/>
    </location>
    <ligand>
        <name>deamido-NAD(+)</name>
        <dbReference type="ChEBI" id="CHEBI:58437"/>
        <note>ligand shared between two neighboring subunits</note>
    </ligand>
</feature>
<evidence type="ECO:0000256" key="9">
    <source>
        <dbReference type="RuleBase" id="RU003811"/>
    </source>
</evidence>
<dbReference type="GO" id="GO:0005524">
    <property type="term" value="F:ATP binding"/>
    <property type="evidence" value="ECO:0007669"/>
    <property type="project" value="UniProtKB-UniRule"/>
</dbReference>
<feature type="active site" description="Proton acceptor; for glutaminase activity" evidence="7">
    <location>
        <position position="54"/>
    </location>
</feature>
<dbReference type="SUPFAM" id="SSF56317">
    <property type="entry name" value="Carbon-nitrogen hydrolase"/>
    <property type="match status" value="1"/>
</dbReference>
<evidence type="ECO:0000256" key="1">
    <source>
        <dbReference type="ARBA" id="ARBA00005188"/>
    </source>
</evidence>
<keyword evidence="6 7" id="KW-0520">NAD</keyword>
<keyword evidence="3 7" id="KW-0436">Ligase</keyword>
<evidence type="ECO:0000256" key="2">
    <source>
        <dbReference type="ARBA" id="ARBA00007145"/>
    </source>
</evidence>
<feature type="binding site" evidence="7">
    <location>
        <position position="680"/>
    </location>
    <ligand>
        <name>deamido-NAD(+)</name>
        <dbReference type="ChEBI" id="CHEBI:58437"/>
        <note>ligand shared between two neighboring subunits</note>
    </ligand>
</feature>
<dbReference type="InterPro" id="IPR003694">
    <property type="entry name" value="NAD_synthase"/>
</dbReference>
<evidence type="ECO:0000259" key="11">
    <source>
        <dbReference type="PROSITE" id="PS50263"/>
    </source>
</evidence>
<dbReference type="InterPro" id="IPR041856">
    <property type="entry name" value="NAD+_synth_C"/>
</dbReference>
<dbReference type="GO" id="GO:0003952">
    <property type="term" value="F:NAD+ synthase (glutamine-hydrolyzing) activity"/>
    <property type="evidence" value="ECO:0007669"/>
    <property type="project" value="UniProtKB-UniRule"/>
</dbReference>